<reference evidence="1" key="1">
    <citation type="journal article" date="2021" name="Proc. Natl. Acad. Sci. U.S.A.">
        <title>A Catalog of Tens of Thousands of Viruses from Human Metagenomes Reveals Hidden Associations with Chronic Diseases.</title>
        <authorList>
            <person name="Tisza M.J."/>
            <person name="Buck C.B."/>
        </authorList>
    </citation>
    <scope>NUCLEOTIDE SEQUENCE</scope>
    <source>
        <strain evidence="1">CtRQZ5</strain>
    </source>
</reference>
<organism evidence="1">
    <name type="scientific">CrAss-like virus sp. ctRQZ5</name>
    <dbReference type="NCBI Taxonomy" id="2826824"/>
    <lineage>
        <taxon>Viruses</taxon>
        <taxon>Duplodnaviria</taxon>
        <taxon>Heunggongvirae</taxon>
        <taxon>Uroviricota</taxon>
        <taxon>Caudoviricetes</taxon>
        <taxon>Crassvirales</taxon>
    </lineage>
</organism>
<dbReference type="EMBL" id="BK014764">
    <property type="protein sequence ID" value="DAD74716.1"/>
    <property type="molecule type" value="Genomic_DNA"/>
</dbReference>
<proteinExistence type="predicted"/>
<name>A0A8S5LXM0_9CAUD</name>
<sequence>MPMHINTSTMHQRGMRCNLCPLVKSKKGVYVSGHCFDKDTEVLTNNGWKKYYNILNSDMLFTYNI</sequence>
<protein>
    <submittedName>
        <fullName evidence="1">Ataxin-1 binding protein</fullName>
    </submittedName>
</protein>
<evidence type="ECO:0000313" key="1">
    <source>
        <dbReference type="EMBL" id="DAD74716.1"/>
    </source>
</evidence>
<accession>A0A8S5LXM0</accession>